<sequence length="190" mass="22245">MSTTENTNIDSTYSGSLKQDNRRTKQVKYSGRLFSEERDIHSHVPSVEYNINAGLVLNWGKKLVDRFVAIGEEGAEQLNAFSRQWKKEIFWIYPHIPKIRKALIAWEKFKPMSIMMAPWWPGQILFIHLLTGSSRYIVHEESSLILNPGKEMTKMKTYYIQEKSPHSSWIKSGTRKDTIKRVFRQCKHGQ</sequence>
<feature type="compositionally biased region" description="Polar residues" evidence="1">
    <location>
        <begin position="1"/>
        <end position="18"/>
    </location>
</feature>
<accession>A0A5J4TNG8</accession>
<dbReference type="Proteomes" id="UP000324800">
    <property type="component" value="Unassembled WGS sequence"/>
</dbReference>
<gene>
    <name evidence="2" type="ORF">EZS28_045489</name>
</gene>
<dbReference type="EMBL" id="SNRW01029074">
    <property type="protein sequence ID" value="KAA6358985.1"/>
    <property type="molecule type" value="Genomic_DNA"/>
</dbReference>
<organism evidence="2 3">
    <name type="scientific">Streblomastix strix</name>
    <dbReference type="NCBI Taxonomy" id="222440"/>
    <lineage>
        <taxon>Eukaryota</taxon>
        <taxon>Metamonada</taxon>
        <taxon>Preaxostyla</taxon>
        <taxon>Oxymonadida</taxon>
        <taxon>Streblomastigidae</taxon>
        <taxon>Streblomastix</taxon>
    </lineage>
</organism>
<protein>
    <submittedName>
        <fullName evidence="2">Uncharacterized protein</fullName>
    </submittedName>
</protein>
<evidence type="ECO:0000313" key="2">
    <source>
        <dbReference type="EMBL" id="KAA6358985.1"/>
    </source>
</evidence>
<dbReference type="AlphaFoldDB" id="A0A5J4TNG8"/>
<feature type="region of interest" description="Disordered" evidence="1">
    <location>
        <begin position="1"/>
        <end position="24"/>
    </location>
</feature>
<reference evidence="2 3" key="1">
    <citation type="submission" date="2019-03" db="EMBL/GenBank/DDBJ databases">
        <title>Single cell metagenomics reveals metabolic interactions within the superorganism composed of flagellate Streblomastix strix and complex community of Bacteroidetes bacteria on its surface.</title>
        <authorList>
            <person name="Treitli S.C."/>
            <person name="Kolisko M."/>
            <person name="Husnik F."/>
            <person name="Keeling P."/>
            <person name="Hampl V."/>
        </authorList>
    </citation>
    <scope>NUCLEOTIDE SEQUENCE [LARGE SCALE GENOMIC DNA]</scope>
    <source>
        <strain evidence="2">ST1C</strain>
    </source>
</reference>
<evidence type="ECO:0000256" key="1">
    <source>
        <dbReference type="SAM" id="MobiDB-lite"/>
    </source>
</evidence>
<name>A0A5J4TNG8_9EUKA</name>
<evidence type="ECO:0000313" key="3">
    <source>
        <dbReference type="Proteomes" id="UP000324800"/>
    </source>
</evidence>
<comment type="caution">
    <text evidence="2">The sequence shown here is derived from an EMBL/GenBank/DDBJ whole genome shotgun (WGS) entry which is preliminary data.</text>
</comment>
<proteinExistence type="predicted"/>